<feature type="transmembrane region" description="Helical" evidence="5">
    <location>
        <begin position="73"/>
        <end position="94"/>
    </location>
</feature>
<keyword evidence="2 5" id="KW-0812">Transmembrane</keyword>
<feature type="transmembrane region" description="Helical" evidence="5">
    <location>
        <begin position="127"/>
        <end position="148"/>
    </location>
</feature>
<evidence type="ECO:0000256" key="4">
    <source>
        <dbReference type="ARBA" id="ARBA00023136"/>
    </source>
</evidence>
<feature type="domain" description="Virulence factor membrane-bound polymerase C-terminal" evidence="7">
    <location>
        <begin position="385"/>
        <end position="559"/>
    </location>
</feature>
<proteinExistence type="predicted"/>
<feature type="transmembrane region" description="Helical" evidence="5">
    <location>
        <begin position="249"/>
        <end position="266"/>
    </location>
</feature>
<feature type="transmembrane region" description="Helical" evidence="5">
    <location>
        <begin position="181"/>
        <end position="197"/>
    </location>
</feature>
<accession>A0A941IDC0</accession>
<dbReference type="PANTHER" id="PTHR37422:SF21">
    <property type="entry name" value="EXOQ-LIKE PROTEIN"/>
    <property type="match status" value="1"/>
</dbReference>
<feature type="transmembrane region" description="Helical" evidence="5">
    <location>
        <begin position="41"/>
        <end position="61"/>
    </location>
</feature>
<evidence type="ECO:0000259" key="6">
    <source>
        <dbReference type="Pfam" id="PF04932"/>
    </source>
</evidence>
<dbReference type="EMBL" id="JAGSPJ010000006">
    <property type="protein sequence ID" value="MBR7801154.1"/>
    <property type="molecule type" value="Genomic_DNA"/>
</dbReference>
<dbReference type="InterPro" id="IPR051533">
    <property type="entry name" value="WaaL-like"/>
</dbReference>
<organism evidence="8 9">
    <name type="scientific">Undibacterium fentianense</name>
    <dbReference type="NCBI Taxonomy" id="2828728"/>
    <lineage>
        <taxon>Bacteria</taxon>
        <taxon>Pseudomonadati</taxon>
        <taxon>Pseudomonadota</taxon>
        <taxon>Betaproteobacteria</taxon>
        <taxon>Burkholderiales</taxon>
        <taxon>Oxalobacteraceae</taxon>
        <taxon>Undibacterium</taxon>
    </lineage>
</organism>
<dbReference type="PANTHER" id="PTHR37422">
    <property type="entry name" value="TEICHURONIC ACID BIOSYNTHESIS PROTEIN TUAE"/>
    <property type="match status" value="1"/>
</dbReference>
<protein>
    <submittedName>
        <fullName evidence="8">O-antigen ligase C-terminal domain-containing protein</fullName>
    </submittedName>
</protein>
<dbReference type="GO" id="GO:0016020">
    <property type="term" value="C:membrane"/>
    <property type="evidence" value="ECO:0007669"/>
    <property type="project" value="UniProtKB-SubCell"/>
</dbReference>
<dbReference type="AlphaFoldDB" id="A0A941IDC0"/>
<feature type="transmembrane region" description="Helical" evidence="5">
    <location>
        <begin position="436"/>
        <end position="454"/>
    </location>
</feature>
<dbReference type="GO" id="GO:0016874">
    <property type="term" value="F:ligase activity"/>
    <property type="evidence" value="ECO:0007669"/>
    <property type="project" value="UniProtKB-KW"/>
</dbReference>
<keyword evidence="4 5" id="KW-0472">Membrane</keyword>
<comment type="subcellular location">
    <subcellularLocation>
        <location evidence="1">Membrane</location>
        <topology evidence="1">Multi-pass membrane protein</topology>
    </subcellularLocation>
</comment>
<feature type="domain" description="O-antigen ligase-related" evidence="6">
    <location>
        <begin position="210"/>
        <end position="352"/>
    </location>
</feature>
<evidence type="ECO:0000256" key="3">
    <source>
        <dbReference type="ARBA" id="ARBA00022989"/>
    </source>
</evidence>
<evidence type="ECO:0000256" key="5">
    <source>
        <dbReference type="SAM" id="Phobius"/>
    </source>
</evidence>
<sequence length="588" mass="65807">MKLHFSSLALWLSLHRLSLSVFALLLVLAQCLPMHVHPFRSYYHELSGVLAVLVLIGFAELQSPFRFSLRSPLVLIVVLLSTLMLQVGLGLIAVADTYYLFMYGILAAACVVFGLTAARSRENAKQLCFALALAHLVAAVISVGMQQIQIAGWDARPIVMYMNIHAGVPIRPFANVAQPNQLALLICFGFASLWWLLQEKRLSGPWASLLALILIWGLVLTQSRIAWIILPAYAILLALGLVKRDRIHLLVLASLLFIYCVLMYLLPDVAQALGFKVASVADRVGGRSERSVLLQQAWNIALTHPWLGVGWSNFGKAQLDVAANFGSSIYAEHAHNIVLNFAAELGLPFTLLLGIAVAIWLWKICQAYASRMKNNEGQSNVMAFGLLMLLALAVHSMVEYPLWYAYVLLPISLVIGLLHGYAWPDSKERCSGLFKFFPTLFFVLGIVGSILVTLDYHRVVAGFQVLRSVPEPTSAPAAALAAPKFTLLPDFFDYFQIMRLQPKTNMSDEQIRFVERVSHRFAYIHLLDKLAQTYVLNDRIAQAKRTMISMQRLHPDAYPEYYDYWKILASGDSRYAKVFVAMPRRDAR</sequence>
<dbReference type="RefSeq" id="WP_212676282.1">
    <property type="nucleotide sequence ID" value="NZ_JAGSPJ010000006.1"/>
</dbReference>
<evidence type="ECO:0000256" key="1">
    <source>
        <dbReference type="ARBA" id="ARBA00004141"/>
    </source>
</evidence>
<feature type="transmembrane region" description="Helical" evidence="5">
    <location>
        <begin position="202"/>
        <end position="219"/>
    </location>
</feature>
<dbReference type="Pfam" id="PF11846">
    <property type="entry name" value="Wzy_C_2"/>
    <property type="match status" value="1"/>
</dbReference>
<keyword evidence="3 5" id="KW-1133">Transmembrane helix</keyword>
<feature type="transmembrane region" description="Helical" evidence="5">
    <location>
        <begin position="381"/>
        <end position="398"/>
    </location>
</feature>
<name>A0A941IDC0_9BURK</name>
<evidence type="ECO:0000313" key="9">
    <source>
        <dbReference type="Proteomes" id="UP000678545"/>
    </source>
</evidence>
<feature type="transmembrane region" description="Helical" evidence="5">
    <location>
        <begin position="337"/>
        <end position="361"/>
    </location>
</feature>
<dbReference type="Proteomes" id="UP000678545">
    <property type="component" value="Unassembled WGS sequence"/>
</dbReference>
<evidence type="ECO:0000313" key="8">
    <source>
        <dbReference type="EMBL" id="MBR7801154.1"/>
    </source>
</evidence>
<keyword evidence="9" id="KW-1185">Reference proteome</keyword>
<dbReference type="InterPro" id="IPR007016">
    <property type="entry name" value="O-antigen_ligase-rel_domated"/>
</dbReference>
<feature type="transmembrane region" description="Helical" evidence="5">
    <location>
        <begin position="404"/>
        <end position="424"/>
    </location>
</feature>
<reference evidence="8" key="1">
    <citation type="submission" date="2021-04" db="EMBL/GenBank/DDBJ databases">
        <title>novel species isolated from subtropical streams in China.</title>
        <authorList>
            <person name="Lu H."/>
        </authorList>
    </citation>
    <scope>NUCLEOTIDE SEQUENCE</scope>
    <source>
        <strain evidence="8">FT137W</strain>
    </source>
</reference>
<keyword evidence="8" id="KW-0436">Ligase</keyword>
<comment type="caution">
    <text evidence="8">The sequence shown here is derived from an EMBL/GenBank/DDBJ whole genome shotgun (WGS) entry which is preliminary data.</text>
</comment>
<gene>
    <name evidence="8" type="ORF">KDM90_14195</name>
</gene>
<feature type="transmembrane region" description="Helical" evidence="5">
    <location>
        <begin position="100"/>
        <end position="118"/>
    </location>
</feature>
<dbReference type="Pfam" id="PF04932">
    <property type="entry name" value="Wzy_C"/>
    <property type="match status" value="1"/>
</dbReference>
<feature type="transmembrane region" description="Helical" evidence="5">
    <location>
        <begin position="225"/>
        <end position="242"/>
    </location>
</feature>
<evidence type="ECO:0000256" key="2">
    <source>
        <dbReference type="ARBA" id="ARBA00022692"/>
    </source>
</evidence>
<dbReference type="InterPro" id="IPR021797">
    <property type="entry name" value="Wzy_C_2"/>
</dbReference>
<evidence type="ECO:0000259" key="7">
    <source>
        <dbReference type="Pfam" id="PF11846"/>
    </source>
</evidence>